<name>A0A2W5DH62_9BURK</name>
<dbReference type="EMBL" id="QFOD01000011">
    <property type="protein sequence ID" value="PZP31221.1"/>
    <property type="molecule type" value="Genomic_DNA"/>
</dbReference>
<organism evidence="1 2">
    <name type="scientific">Roseateles depolymerans</name>
    <dbReference type="NCBI Taxonomy" id="76731"/>
    <lineage>
        <taxon>Bacteria</taxon>
        <taxon>Pseudomonadati</taxon>
        <taxon>Pseudomonadota</taxon>
        <taxon>Betaproteobacteria</taxon>
        <taxon>Burkholderiales</taxon>
        <taxon>Sphaerotilaceae</taxon>
        <taxon>Roseateles</taxon>
    </lineage>
</organism>
<gene>
    <name evidence="1" type="ORF">DI603_12685</name>
</gene>
<dbReference type="AlphaFoldDB" id="A0A2W5DH62"/>
<evidence type="ECO:0000313" key="2">
    <source>
        <dbReference type="Proteomes" id="UP000249633"/>
    </source>
</evidence>
<protein>
    <recommendedName>
        <fullName evidence="3">Lipoprotein</fullName>
    </recommendedName>
</protein>
<evidence type="ECO:0008006" key="3">
    <source>
        <dbReference type="Google" id="ProtNLM"/>
    </source>
</evidence>
<evidence type="ECO:0000313" key="1">
    <source>
        <dbReference type="EMBL" id="PZP31221.1"/>
    </source>
</evidence>
<dbReference type="PROSITE" id="PS51257">
    <property type="entry name" value="PROKAR_LIPOPROTEIN"/>
    <property type="match status" value="1"/>
</dbReference>
<accession>A0A2W5DH62</accession>
<reference evidence="1 2" key="1">
    <citation type="submission" date="2017-08" db="EMBL/GenBank/DDBJ databases">
        <title>Infants hospitalized years apart are colonized by the same room-sourced microbial strains.</title>
        <authorList>
            <person name="Brooks B."/>
            <person name="Olm M.R."/>
            <person name="Firek B.A."/>
            <person name="Baker R."/>
            <person name="Thomas B.C."/>
            <person name="Morowitz M.J."/>
            <person name="Banfield J.F."/>
        </authorList>
    </citation>
    <scope>NUCLEOTIDE SEQUENCE [LARGE SCALE GENOMIC DNA]</scope>
    <source>
        <strain evidence="1">S2_012_000_R2_81</strain>
    </source>
</reference>
<proteinExistence type="predicted"/>
<sequence>MAEALRTHWRALAAGLLALALGACSEGYPRQDLAPMNPFEMSNAQRLKSLNAVGAQAPRGERRRFELDEACQLRVARRGHAPAEASGEEPAVQVHALQPAMHAGLSFNKEAQLFEVHLLERTGPDAPRLGLLLRSATWMQASKAELLAQLLIRDCRAATTDTGATSR</sequence>
<dbReference type="Proteomes" id="UP000249633">
    <property type="component" value="Unassembled WGS sequence"/>
</dbReference>
<comment type="caution">
    <text evidence="1">The sequence shown here is derived from an EMBL/GenBank/DDBJ whole genome shotgun (WGS) entry which is preliminary data.</text>
</comment>